<evidence type="ECO:0000259" key="5">
    <source>
        <dbReference type="Pfam" id="PF02872"/>
    </source>
</evidence>
<keyword evidence="3" id="KW-0472">Membrane</keyword>
<dbReference type="InterPro" id="IPR004843">
    <property type="entry name" value="Calcineurin-like_PHP"/>
</dbReference>
<gene>
    <name evidence="6" type="ORF">G7Y29_03890</name>
</gene>
<protein>
    <submittedName>
        <fullName evidence="6">Bifunctional metallophosphatase/5'-nucleotidase</fullName>
    </submittedName>
</protein>
<comment type="similarity">
    <text evidence="2">Belongs to the 5'-nucleotidase family.</text>
</comment>
<evidence type="ECO:0000256" key="3">
    <source>
        <dbReference type="SAM" id="Phobius"/>
    </source>
</evidence>
<dbReference type="Gene3D" id="3.90.780.10">
    <property type="entry name" value="5'-Nucleotidase, C-terminal domain"/>
    <property type="match status" value="1"/>
</dbReference>
<evidence type="ECO:0000313" key="7">
    <source>
        <dbReference type="Proteomes" id="UP000594586"/>
    </source>
</evidence>
<keyword evidence="1 2" id="KW-0732">Signal</keyword>
<sequence>MRFRPSLAAVTVASVSALALAGLPLATAQTTGEFTISNFTDFHGRWEQKLDEKDSANSIPGAVALKCAADRAAGTRAHALTSSGDNIGASPFASMILDDEPTIEVLNQMGLDVSTVGNHEFDKGADDLVNRVVPEADWTYLAAGADGLDRSTGIKDYKIMNLNGVNVAFIGAVTDDMPNLVSPAGIQGITWQKPVDAINKLADELTANKEADVVIAMPHAGGIPATAWSANVDAVFMGHTHEFVEQTGTTPIVFQAGSYSQGLANVDFAYDKANDKLSLQKAELLRPADIIACDTPNAEMQTTIDTAKNEAKDAGAEVIGTLDQSLYRGINGDASGSENRGVESQLNNLLANVAKWGVANNSTVTPDIGVMNAGGVRADLQAGEVTYEEAFSVQPFGNEITYTTLKGSDFLEALEQQWKKPTDERPFLSLGVSDNVSYSYDPTRPQGERITNVLIDGAPIDPAKDYVVAGSTYLLAGGDRFTALANGADVAQLGYVDIQAFKEYLDAYLGGKGAPAPRTGQSNVGLQYTKPIVAGKSHTFELTSLIYTQGETAENVTVELGGAKQTVAIDSDFGPAGYNEAGKATVTLTVPADVVGEQQLRITTDAGTDISVPVTVYSTNPPAPTGSTEGFGAGSAIGSLSTIAAVVAAIVAAVGGVLATQPQLLGFLRMVVPGFPF</sequence>
<dbReference type="GO" id="GO:0008768">
    <property type="term" value="F:UDP-sugar diphosphatase activity"/>
    <property type="evidence" value="ECO:0007669"/>
    <property type="project" value="TreeGrafter"/>
</dbReference>
<dbReference type="SUPFAM" id="SSF55816">
    <property type="entry name" value="5'-nucleotidase (syn. UDP-sugar hydrolase), C-terminal domain"/>
    <property type="match status" value="1"/>
</dbReference>
<keyword evidence="2" id="KW-0378">Hydrolase</keyword>
<dbReference type="InterPro" id="IPR036907">
    <property type="entry name" value="5'-Nucleotdase_C_sf"/>
</dbReference>
<feature type="chain" id="PRO_5039757570" evidence="2">
    <location>
        <begin position="22"/>
        <end position="677"/>
    </location>
</feature>
<keyword evidence="3" id="KW-1133">Transmembrane helix</keyword>
<dbReference type="GO" id="GO:0009166">
    <property type="term" value="P:nucleotide catabolic process"/>
    <property type="evidence" value="ECO:0007669"/>
    <property type="project" value="InterPro"/>
</dbReference>
<accession>A0A7T0PF54</accession>
<dbReference type="AlphaFoldDB" id="A0A7T0PF54"/>
<feature type="transmembrane region" description="Helical" evidence="3">
    <location>
        <begin position="637"/>
        <end position="660"/>
    </location>
</feature>
<evidence type="ECO:0000313" key="6">
    <source>
        <dbReference type="EMBL" id="QPK83941.1"/>
    </source>
</evidence>
<dbReference type="Pfam" id="PF00149">
    <property type="entry name" value="Metallophos"/>
    <property type="match status" value="1"/>
</dbReference>
<dbReference type="Gene3D" id="3.60.21.10">
    <property type="match status" value="1"/>
</dbReference>
<dbReference type="PRINTS" id="PR01607">
    <property type="entry name" value="APYRASEFAMLY"/>
</dbReference>
<evidence type="ECO:0000259" key="4">
    <source>
        <dbReference type="Pfam" id="PF00149"/>
    </source>
</evidence>
<reference evidence="6 7" key="1">
    <citation type="submission" date="2020-11" db="EMBL/GenBank/DDBJ databases">
        <title>Corynebacterium sp. MC1420.</title>
        <authorList>
            <person name="Zhou J."/>
        </authorList>
    </citation>
    <scope>NUCLEOTIDE SEQUENCE [LARGE SCALE GENOMIC DNA]</scope>
    <source>
        <strain evidence="6 7">MC1420</strain>
    </source>
</reference>
<dbReference type="Proteomes" id="UP000594586">
    <property type="component" value="Chromosome"/>
</dbReference>
<dbReference type="RefSeq" id="WP_165002073.1">
    <property type="nucleotide sequence ID" value="NZ_CP064955.1"/>
</dbReference>
<name>A0A7T0PF54_9CORY</name>
<feature type="signal peptide" evidence="2">
    <location>
        <begin position="1"/>
        <end position="21"/>
    </location>
</feature>
<dbReference type="KEGG" id="cqn:G7Y29_03890"/>
<keyword evidence="7" id="KW-1185">Reference proteome</keyword>
<feature type="domain" description="Calcineurin-like phosphoesterase" evidence="4">
    <location>
        <begin position="76"/>
        <end position="242"/>
    </location>
</feature>
<dbReference type="GO" id="GO:0000166">
    <property type="term" value="F:nucleotide binding"/>
    <property type="evidence" value="ECO:0007669"/>
    <property type="project" value="UniProtKB-KW"/>
</dbReference>
<organism evidence="6 7">
    <name type="scientific">Corynebacterium qintianiae</name>
    <dbReference type="NCBI Taxonomy" id="2709392"/>
    <lineage>
        <taxon>Bacteria</taxon>
        <taxon>Bacillati</taxon>
        <taxon>Actinomycetota</taxon>
        <taxon>Actinomycetes</taxon>
        <taxon>Mycobacteriales</taxon>
        <taxon>Corynebacteriaceae</taxon>
        <taxon>Corynebacterium</taxon>
    </lineage>
</organism>
<dbReference type="InterPro" id="IPR006179">
    <property type="entry name" value="5_nucleotidase/apyrase"/>
</dbReference>
<dbReference type="Pfam" id="PF02872">
    <property type="entry name" value="5_nucleotid_C"/>
    <property type="match status" value="1"/>
</dbReference>
<keyword evidence="2" id="KW-0547">Nucleotide-binding</keyword>
<dbReference type="PANTHER" id="PTHR11575:SF24">
    <property type="entry name" value="5'-NUCLEOTIDASE"/>
    <property type="match status" value="1"/>
</dbReference>
<dbReference type="SUPFAM" id="SSF56300">
    <property type="entry name" value="Metallo-dependent phosphatases"/>
    <property type="match status" value="1"/>
</dbReference>
<dbReference type="EMBL" id="CP064955">
    <property type="protein sequence ID" value="QPK83941.1"/>
    <property type="molecule type" value="Genomic_DNA"/>
</dbReference>
<dbReference type="InterPro" id="IPR029052">
    <property type="entry name" value="Metallo-depent_PP-like"/>
</dbReference>
<feature type="domain" description="5'-Nucleotidase C-terminal" evidence="5">
    <location>
        <begin position="318"/>
        <end position="485"/>
    </location>
</feature>
<dbReference type="GO" id="GO:0008253">
    <property type="term" value="F:5'-nucleotidase activity"/>
    <property type="evidence" value="ECO:0007669"/>
    <property type="project" value="TreeGrafter"/>
</dbReference>
<dbReference type="InterPro" id="IPR008334">
    <property type="entry name" value="5'-Nucleotdase_C"/>
</dbReference>
<proteinExistence type="inferred from homology"/>
<evidence type="ECO:0000256" key="1">
    <source>
        <dbReference type="ARBA" id="ARBA00022729"/>
    </source>
</evidence>
<evidence type="ECO:0000256" key="2">
    <source>
        <dbReference type="RuleBase" id="RU362119"/>
    </source>
</evidence>
<keyword evidence="3" id="KW-0812">Transmembrane</keyword>
<dbReference type="GO" id="GO:0030288">
    <property type="term" value="C:outer membrane-bounded periplasmic space"/>
    <property type="evidence" value="ECO:0007669"/>
    <property type="project" value="TreeGrafter"/>
</dbReference>
<dbReference type="PANTHER" id="PTHR11575">
    <property type="entry name" value="5'-NUCLEOTIDASE-RELATED"/>
    <property type="match status" value="1"/>
</dbReference>